<organism evidence="2">
    <name type="scientific">Timema cristinae</name>
    <name type="common">Walking stick</name>
    <dbReference type="NCBI Taxonomy" id="61476"/>
    <lineage>
        <taxon>Eukaryota</taxon>
        <taxon>Metazoa</taxon>
        <taxon>Ecdysozoa</taxon>
        <taxon>Arthropoda</taxon>
        <taxon>Hexapoda</taxon>
        <taxon>Insecta</taxon>
        <taxon>Pterygota</taxon>
        <taxon>Neoptera</taxon>
        <taxon>Polyneoptera</taxon>
        <taxon>Phasmatodea</taxon>
        <taxon>Timematodea</taxon>
        <taxon>Timematoidea</taxon>
        <taxon>Timematidae</taxon>
        <taxon>Timema</taxon>
    </lineage>
</organism>
<name>A0A7R9H3X5_TIMCR</name>
<protein>
    <submittedName>
        <fullName evidence="2">Uncharacterized protein</fullName>
    </submittedName>
</protein>
<feature type="region of interest" description="Disordered" evidence="1">
    <location>
        <begin position="20"/>
        <end position="39"/>
    </location>
</feature>
<evidence type="ECO:0000313" key="2">
    <source>
        <dbReference type="EMBL" id="CAD7407009.1"/>
    </source>
</evidence>
<proteinExistence type="predicted"/>
<gene>
    <name evidence="2" type="ORF">TCEB3V08_LOCUS8817</name>
</gene>
<accession>A0A7R9H3X5</accession>
<reference evidence="2" key="1">
    <citation type="submission" date="2020-11" db="EMBL/GenBank/DDBJ databases">
        <authorList>
            <person name="Tran Van P."/>
        </authorList>
    </citation>
    <scope>NUCLEOTIDE SEQUENCE</scope>
</reference>
<dbReference type="AlphaFoldDB" id="A0A7R9H3X5"/>
<dbReference type="EMBL" id="OC320029">
    <property type="protein sequence ID" value="CAD7407009.1"/>
    <property type="molecule type" value="Genomic_DNA"/>
</dbReference>
<sequence>MKMARASSSINRSQIGLPYSAFTRSQKNKRRTETWSRDANHKISASSARAVLLKFNLCLLLPLCSRCSAQENQSNLKTSHLTSVRMRCRARSKQTASLAFVRRFEIAR</sequence>
<evidence type="ECO:0000256" key="1">
    <source>
        <dbReference type="SAM" id="MobiDB-lite"/>
    </source>
</evidence>